<sequence>MANELLRVRDATPVGKLWAHRFVKRRPELQTRFSRKYDYQRAKCEDPAIIGPWFGLVRNTKTKYGIVDDDTYNFDETGFMMGVILAGMVVTTSDGRARAKLAQPGNREWSTVIQAVSALGWPVPPFIILAGQHHLANWYQECELPADWRIATTDNGWTTNEGPYRLLILDGHESHHSTEFELYCKEHNIITLCMPPHSSHILQPLDVGCFGPLKQAYGHQVEALMRMHITHVSKLEFLCAFRDAFFASMTEKNIQGGFAGAGLVPYDPQRVLSKLDVRLRTPTPPQTPIEIQLPWVSKTPQNAYEASSQSKHIKTRISTHQNSSPTSVLAAMDKFERGTTAMMHQVALLRAEVSSLRKANEGLSKRRRAKKTRIRLGGSLTIQDAQDLVDQKDLDEQIQKEERQSEQPEDIAEPARLVLQERLIVEGTSTAYRMDQSVTSPLKSSIVFERVQPETAPQHVFYLVHPPHAQYRTDKPAYYMTAVATPALGNMRLAPSKQHLQRPSFTGMLSPGRTSSHAPLFAAAEVEQRVNDSSMETSSTCLGAEPQVHPEAPKSFAPTLNDAPLLPTGFPDVLDSSTAWKATDFAEHSQFILRLKDVDIREAEKALEHFKALGLDGDLMSREAFPLPSLGPKLDGFRLNLHDGTGYEFRGLNSQKYVAEDLAILYLGIKCYIVNRRERQNAKNKMLVHIIADDSYDAGANYHRHSTAPITAHDEEGDNIITCATRGNASPRERYVIASADNGYTKPDASAGPRVRCRTVPSSTRQYNPMEASSSIEIERSIGVVSAQIGYGNHIPPGVAVHMWGDVGVTFRRIERSDGAHFRVVYRNSPLHGNMMTFATAFLPNYTADKRTLYVYALAFAETQIQHLANVLAHEVGHILGFRHEFAIEEEKLLHSVTLGSRNPNSIMCYHPDASRFKVTPQDRDEMKSFYGLSSANYAGLQVIEHIPDGPPPSAVEAEARA</sequence>
<dbReference type="Proteomes" id="UP001163105">
    <property type="component" value="Unassembled WGS sequence"/>
</dbReference>
<gene>
    <name evidence="2" type="ORF">O9K51_11408</name>
</gene>
<keyword evidence="3" id="KW-1185">Reference proteome</keyword>
<dbReference type="EMBL" id="JAQHRD010000033">
    <property type="protein sequence ID" value="KAJ6436060.1"/>
    <property type="molecule type" value="Genomic_DNA"/>
</dbReference>
<protein>
    <submittedName>
        <fullName evidence="2">Glycoside hydrolase family 43 protein</fullName>
    </submittedName>
</protein>
<dbReference type="SUPFAM" id="SSF55486">
    <property type="entry name" value="Metalloproteases ('zincins'), catalytic domain"/>
    <property type="match status" value="1"/>
</dbReference>
<keyword evidence="2" id="KW-0378">Hydrolase</keyword>
<dbReference type="InterPro" id="IPR004875">
    <property type="entry name" value="DDE_SF_endonuclease_dom"/>
</dbReference>
<dbReference type="AlphaFoldDB" id="A0AB34FAF2"/>
<organism evidence="2 3">
    <name type="scientific">Purpureocillium lavendulum</name>
    <dbReference type="NCBI Taxonomy" id="1247861"/>
    <lineage>
        <taxon>Eukaryota</taxon>
        <taxon>Fungi</taxon>
        <taxon>Dikarya</taxon>
        <taxon>Ascomycota</taxon>
        <taxon>Pezizomycotina</taxon>
        <taxon>Sordariomycetes</taxon>
        <taxon>Hypocreomycetidae</taxon>
        <taxon>Hypocreales</taxon>
        <taxon>Ophiocordycipitaceae</taxon>
        <taxon>Purpureocillium</taxon>
    </lineage>
</organism>
<dbReference type="InterPro" id="IPR024079">
    <property type="entry name" value="MetalloPept_cat_dom_sf"/>
</dbReference>
<dbReference type="GO" id="GO:0003677">
    <property type="term" value="F:DNA binding"/>
    <property type="evidence" value="ECO:0007669"/>
    <property type="project" value="TreeGrafter"/>
</dbReference>
<feature type="domain" description="DDE-1" evidence="1">
    <location>
        <begin position="161"/>
        <end position="258"/>
    </location>
</feature>
<dbReference type="PANTHER" id="PTHR19303">
    <property type="entry name" value="TRANSPOSON"/>
    <property type="match status" value="1"/>
</dbReference>
<evidence type="ECO:0000313" key="2">
    <source>
        <dbReference type="EMBL" id="KAJ6436060.1"/>
    </source>
</evidence>
<dbReference type="PANTHER" id="PTHR19303:SF62">
    <property type="entry name" value="HTH CENPB-TYPE DOMAIN-CONTAINING PROTEIN-RELATED"/>
    <property type="match status" value="1"/>
</dbReference>
<name>A0AB34FAF2_9HYPO</name>
<evidence type="ECO:0000313" key="3">
    <source>
        <dbReference type="Proteomes" id="UP001163105"/>
    </source>
</evidence>
<dbReference type="Gene3D" id="3.40.390.10">
    <property type="entry name" value="Collagenase (Catalytic Domain)"/>
    <property type="match status" value="1"/>
</dbReference>
<dbReference type="GO" id="GO:0008237">
    <property type="term" value="F:metallopeptidase activity"/>
    <property type="evidence" value="ECO:0007669"/>
    <property type="project" value="InterPro"/>
</dbReference>
<accession>A0AB34FAF2</accession>
<reference evidence="2" key="1">
    <citation type="submission" date="2023-01" db="EMBL/GenBank/DDBJ databases">
        <title>The growth and conidiation of Purpureocillium lavendulum are regulated by nitrogen source and histone H3K14 acetylation.</title>
        <authorList>
            <person name="Tang P."/>
            <person name="Han J."/>
            <person name="Zhang C."/>
            <person name="Tang P."/>
            <person name="Qi F."/>
            <person name="Zhang K."/>
            <person name="Liang L."/>
        </authorList>
    </citation>
    <scope>NUCLEOTIDE SEQUENCE</scope>
    <source>
        <strain evidence="2">YMF1.00683</strain>
    </source>
</reference>
<dbReference type="Pfam" id="PF03184">
    <property type="entry name" value="DDE_1"/>
    <property type="match status" value="1"/>
</dbReference>
<dbReference type="GO" id="GO:0005634">
    <property type="term" value="C:nucleus"/>
    <property type="evidence" value="ECO:0007669"/>
    <property type="project" value="TreeGrafter"/>
</dbReference>
<proteinExistence type="predicted"/>
<evidence type="ECO:0000259" key="1">
    <source>
        <dbReference type="Pfam" id="PF03184"/>
    </source>
</evidence>
<dbReference type="InterPro" id="IPR050863">
    <property type="entry name" value="CenT-Element_Derived"/>
</dbReference>
<comment type="caution">
    <text evidence="2">The sequence shown here is derived from an EMBL/GenBank/DDBJ whole genome shotgun (WGS) entry which is preliminary data.</text>
</comment>